<proteinExistence type="inferred from homology"/>
<accession>A0A5B8Y6V8</accession>
<organism evidence="2 3">
    <name type="scientific">Persicimonas caeni</name>
    <dbReference type="NCBI Taxonomy" id="2292766"/>
    <lineage>
        <taxon>Bacteria</taxon>
        <taxon>Deltaproteobacteria</taxon>
        <taxon>Bradymonadales</taxon>
        <taxon>Bradymonadaceae</taxon>
        <taxon>Persicimonas</taxon>
    </lineage>
</organism>
<evidence type="ECO:0000313" key="2">
    <source>
        <dbReference type="EMBL" id="QDG50565.1"/>
    </source>
</evidence>
<comment type="similarity">
    <text evidence="1">Belongs to the outer membrane factor (OMF) (TC 1.B.17) family.</text>
</comment>
<dbReference type="Gene3D" id="1.20.1600.10">
    <property type="entry name" value="Outer membrane efflux proteins (OEP)"/>
    <property type="match status" value="1"/>
</dbReference>
<dbReference type="OrthoDB" id="9791261at2"/>
<name>A0A4Y6PS02_PERCE</name>
<dbReference type="InterPro" id="IPR010131">
    <property type="entry name" value="MdtP/NodT-like"/>
</dbReference>
<evidence type="ECO:0000313" key="3">
    <source>
        <dbReference type="Proteomes" id="UP000315995"/>
    </source>
</evidence>
<keyword evidence="3" id="KW-1185">Reference proteome</keyword>
<dbReference type="Pfam" id="PF02321">
    <property type="entry name" value="OEP"/>
    <property type="match status" value="2"/>
</dbReference>
<accession>A0A4Y6PS02</accession>
<reference evidence="2 3" key="1">
    <citation type="submission" date="2019-06" db="EMBL/GenBank/DDBJ databases">
        <title>Persicimonas caeni gen. nov., sp. nov., a predatory bacterium isolated from solar saltern.</title>
        <authorList>
            <person name="Wang S."/>
        </authorList>
    </citation>
    <scope>NUCLEOTIDE SEQUENCE [LARGE SCALE GENOMIC DNA]</scope>
    <source>
        <strain evidence="2 3">YN101</strain>
    </source>
</reference>
<dbReference type="PANTHER" id="PTHR30203">
    <property type="entry name" value="OUTER MEMBRANE CATION EFFLUX PROTEIN"/>
    <property type="match status" value="1"/>
</dbReference>
<dbReference type="SUPFAM" id="SSF56954">
    <property type="entry name" value="Outer membrane efflux proteins (OEP)"/>
    <property type="match status" value="1"/>
</dbReference>
<protein>
    <submittedName>
        <fullName evidence="2">TolC family protein</fullName>
    </submittedName>
</protein>
<dbReference type="InterPro" id="IPR003423">
    <property type="entry name" value="OMP_efflux"/>
</dbReference>
<dbReference type="AlphaFoldDB" id="A0A4Y6PS02"/>
<dbReference type="PANTHER" id="PTHR30203:SF24">
    <property type="entry name" value="BLR4935 PROTEIN"/>
    <property type="match status" value="1"/>
</dbReference>
<evidence type="ECO:0000256" key="1">
    <source>
        <dbReference type="ARBA" id="ARBA00007613"/>
    </source>
</evidence>
<dbReference type="Proteomes" id="UP000315995">
    <property type="component" value="Chromosome"/>
</dbReference>
<sequence>MFDTIRPGSGAISGCKHVETSARPKRQFLSIIAFTATVCVAASTADAQQRDEEPTGEPVTLTELFEFAEESAPDIQQARERLGLGDAAIEGAERFQPFNPEIEGEFGVGLDDVGLSRAEITLTQRLEIAGERGLRIDAARQQKEALQAELARARWDVHQQVHRLYRQGLVDTDEVEIERDVLDFTQALFEVAEQRFEAGEEPRTSVIVARAEVAQARQRLLQAQVRALRTRRDLGAVVGWTKQAAPQPTGEPEKAKPVPAKERLVEKAIAQDPQLAVLRARLEQARADLALEEREVWPAPLIGVGYERENLASTDVENKLRLVVGVPLPLWDRNQGEIAAAKTRTDILRQAIEDRKKVLGNLVVKQAASVQAAYGQTQIYQEEVLPALETQLDLLQEGFKLGELSLLDVMNARDRLLAVQRQYLAALDEYYAAVSELEALLGTAIWQANGDE</sequence>
<dbReference type="EMBL" id="CP041186">
    <property type="protein sequence ID" value="QDG50565.1"/>
    <property type="molecule type" value="Genomic_DNA"/>
</dbReference>
<dbReference type="GO" id="GO:0015562">
    <property type="term" value="F:efflux transmembrane transporter activity"/>
    <property type="evidence" value="ECO:0007669"/>
    <property type="project" value="InterPro"/>
</dbReference>
<gene>
    <name evidence="2" type="ORF">FIV42_07405</name>
</gene>